<evidence type="ECO:0000256" key="1">
    <source>
        <dbReference type="SAM" id="Coils"/>
    </source>
</evidence>
<evidence type="ECO:0000313" key="4">
    <source>
        <dbReference type="Proteomes" id="UP001311232"/>
    </source>
</evidence>
<dbReference type="AlphaFoldDB" id="A0AAV9S326"/>
<gene>
    <name evidence="3" type="ORF">CRENBAI_022545</name>
</gene>
<dbReference type="EMBL" id="JAHHUM010000930">
    <property type="protein sequence ID" value="KAK5615758.1"/>
    <property type="molecule type" value="Genomic_DNA"/>
</dbReference>
<organism evidence="3 4">
    <name type="scientific">Crenichthys baileyi</name>
    <name type="common">White River springfish</name>
    <dbReference type="NCBI Taxonomy" id="28760"/>
    <lineage>
        <taxon>Eukaryota</taxon>
        <taxon>Metazoa</taxon>
        <taxon>Chordata</taxon>
        <taxon>Craniata</taxon>
        <taxon>Vertebrata</taxon>
        <taxon>Euteleostomi</taxon>
        <taxon>Actinopterygii</taxon>
        <taxon>Neopterygii</taxon>
        <taxon>Teleostei</taxon>
        <taxon>Neoteleostei</taxon>
        <taxon>Acanthomorphata</taxon>
        <taxon>Ovalentaria</taxon>
        <taxon>Atherinomorphae</taxon>
        <taxon>Cyprinodontiformes</taxon>
        <taxon>Goodeidae</taxon>
        <taxon>Crenichthys</taxon>
    </lineage>
</organism>
<feature type="region of interest" description="Disordered" evidence="2">
    <location>
        <begin position="57"/>
        <end position="95"/>
    </location>
</feature>
<keyword evidence="4" id="KW-1185">Reference proteome</keyword>
<evidence type="ECO:0000313" key="3">
    <source>
        <dbReference type="EMBL" id="KAK5615758.1"/>
    </source>
</evidence>
<keyword evidence="1" id="KW-0175">Coiled coil</keyword>
<dbReference type="Proteomes" id="UP001311232">
    <property type="component" value="Unassembled WGS sequence"/>
</dbReference>
<accession>A0AAV9S326</accession>
<feature type="compositionally biased region" description="Basic and acidic residues" evidence="2">
    <location>
        <begin position="58"/>
        <end position="70"/>
    </location>
</feature>
<feature type="coiled-coil region" evidence="1">
    <location>
        <begin position="29"/>
        <end position="56"/>
    </location>
</feature>
<comment type="caution">
    <text evidence="3">The sequence shown here is derived from an EMBL/GenBank/DDBJ whole genome shotgun (WGS) entry which is preliminary data.</text>
</comment>
<sequence length="95" mass="10494">MADMTTKLTQNMVMISSLAKAPECNATKVKDCKEKIATMETEVSIMRKEVNKLQVNLRELDHPSEPKDQRDEGDDVGKGSVGCDSTPGEDCFRMG</sequence>
<name>A0AAV9S326_9TELE</name>
<reference evidence="3 4" key="1">
    <citation type="submission" date="2021-06" db="EMBL/GenBank/DDBJ databases">
        <authorList>
            <person name="Palmer J.M."/>
        </authorList>
    </citation>
    <scope>NUCLEOTIDE SEQUENCE [LARGE SCALE GENOMIC DNA]</scope>
    <source>
        <strain evidence="3 4">MEX-2019</strain>
        <tissue evidence="3">Muscle</tissue>
    </source>
</reference>
<proteinExistence type="predicted"/>
<protein>
    <submittedName>
        <fullName evidence="3">Uncharacterized protein</fullName>
    </submittedName>
</protein>
<evidence type="ECO:0000256" key="2">
    <source>
        <dbReference type="SAM" id="MobiDB-lite"/>
    </source>
</evidence>